<sequence>MKPVIAIVPSAGSGRRFGEGKTLLDLKGMPVIARTLSALQAVEEIVEIIPVMRNDEMEKTLEIVEQYGFTKVRKIAPGGKERQESVFHGLGLIERKGCIVLVHDGVRPLVTPGIIRKAIAALEDLDGVVTAVAVKDTIKEVRDGLIKKTLARETLFAVQTPQVFPYNVLMEAYTNALSSGMHFTDDAAMVEHRGGRVKVIEGEYTNIKITTREDLDVADAFLRNRS</sequence>
<evidence type="ECO:0000313" key="7">
    <source>
        <dbReference type="EMBL" id="VAX29783.1"/>
    </source>
</evidence>
<name>A0A3B1CZ53_9ZZZZ</name>
<dbReference type="AlphaFoldDB" id="A0A3B1CZ53"/>
<evidence type="ECO:0000256" key="6">
    <source>
        <dbReference type="ARBA" id="ARBA00023229"/>
    </source>
</evidence>
<dbReference type="InterPro" id="IPR050088">
    <property type="entry name" value="IspD/TarI_cytidylyltransf_bact"/>
</dbReference>
<keyword evidence="4 7" id="KW-0808">Transferase</keyword>
<dbReference type="InterPro" id="IPR018294">
    <property type="entry name" value="ISPD_synthase_CS"/>
</dbReference>
<dbReference type="EMBL" id="UOGI01000061">
    <property type="protein sequence ID" value="VAX29783.1"/>
    <property type="molecule type" value="Genomic_DNA"/>
</dbReference>
<keyword evidence="5 7" id="KW-0548">Nucleotidyltransferase</keyword>
<dbReference type="InterPro" id="IPR001228">
    <property type="entry name" value="IspD"/>
</dbReference>
<evidence type="ECO:0000256" key="5">
    <source>
        <dbReference type="ARBA" id="ARBA00022695"/>
    </source>
</evidence>
<dbReference type="SUPFAM" id="SSF53448">
    <property type="entry name" value="Nucleotide-diphospho-sugar transferases"/>
    <property type="match status" value="1"/>
</dbReference>
<dbReference type="PANTHER" id="PTHR32125">
    <property type="entry name" value="2-C-METHYL-D-ERYTHRITOL 4-PHOSPHATE CYTIDYLYLTRANSFERASE, CHLOROPLASTIC"/>
    <property type="match status" value="1"/>
</dbReference>
<dbReference type="GO" id="GO:0050518">
    <property type="term" value="F:2-C-methyl-D-erythritol 4-phosphate cytidylyltransferase activity"/>
    <property type="evidence" value="ECO:0007669"/>
    <property type="project" value="UniProtKB-EC"/>
</dbReference>
<dbReference type="Gene3D" id="3.90.550.10">
    <property type="entry name" value="Spore Coat Polysaccharide Biosynthesis Protein SpsA, Chain A"/>
    <property type="match status" value="1"/>
</dbReference>
<comment type="pathway">
    <text evidence="1">Isoprenoid biosynthesis; isopentenyl diphosphate biosynthesis via DXP pathway; isopentenyl diphosphate from 1-deoxy-D-xylulose 5-phosphate: step 2/6.</text>
</comment>
<dbReference type="CDD" id="cd02516">
    <property type="entry name" value="CDP-ME_synthetase"/>
    <property type="match status" value="1"/>
</dbReference>
<dbReference type="FunFam" id="3.90.550.10:FF:000003">
    <property type="entry name" value="2-C-methyl-D-erythritol 4-phosphate cytidylyltransferase"/>
    <property type="match status" value="1"/>
</dbReference>
<keyword evidence="6" id="KW-0414">Isoprene biosynthesis</keyword>
<dbReference type="PANTHER" id="PTHR32125:SF4">
    <property type="entry name" value="2-C-METHYL-D-ERYTHRITOL 4-PHOSPHATE CYTIDYLYLTRANSFERASE, CHLOROPLASTIC"/>
    <property type="match status" value="1"/>
</dbReference>
<dbReference type="EC" id="2.7.7.60" evidence="3"/>
<protein>
    <recommendedName>
        <fullName evidence="3">2-C-methyl-D-erythritol 4-phosphate cytidylyltransferase</fullName>
        <ecNumber evidence="3">2.7.7.60</ecNumber>
    </recommendedName>
</protein>
<dbReference type="PROSITE" id="PS01295">
    <property type="entry name" value="ISPD"/>
    <property type="match status" value="1"/>
</dbReference>
<reference evidence="7" key="1">
    <citation type="submission" date="2018-06" db="EMBL/GenBank/DDBJ databases">
        <authorList>
            <person name="Zhirakovskaya E."/>
        </authorList>
    </citation>
    <scope>NUCLEOTIDE SEQUENCE</scope>
</reference>
<evidence type="ECO:0000256" key="3">
    <source>
        <dbReference type="ARBA" id="ARBA00012526"/>
    </source>
</evidence>
<evidence type="ECO:0000256" key="4">
    <source>
        <dbReference type="ARBA" id="ARBA00022679"/>
    </source>
</evidence>
<dbReference type="Pfam" id="PF01128">
    <property type="entry name" value="IspD"/>
    <property type="match status" value="1"/>
</dbReference>
<dbReference type="NCBIfam" id="TIGR00453">
    <property type="entry name" value="ispD"/>
    <property type="match status" value="1"/>
</dbReference>
<dbReference type="UniPathway" id="UPA00056">
    <property type="reaction ID" value="UER00093"/>
</dbReference>
<dbReference type="GO" id="GO:0019288">
    <property type="term" value="P:isopentenyl diphosphate biosynthetic process, methylerythritol 4-phosphate pathway"/>
    <property type="evidence" value="ECO:0007669"/>
    <property type="project" value="UniProtKB-UniPathway"/>
</dbReference>
<comment type="similarity">
    <text evidence="2">Belongs to the IspD/TarI cytidylyltransferase family. IspD subfamily.</text>
</comment>
<evidence type="ECO:0000256" key="1">
    <source>
        <dbReference type="ARBA" id="ARBA00004787"/>
    </source>
</evidence>
<proteinExistence type="inferred from homology"/>
<dbReference type="InterPro" id="IPR029044">
    <property type="entry name" value="Nucleotide-diphossugar_trans"/>
</dbReference>
<dbReference type="HAMAP" id="MF_00108">
    <property type="entry name" value="IspD"/>
    <property type="match status" value="1"/>
</dbReference>
<accession>A0A3B1CZ53</accession>
<evidence type="ECO:0000256" key="2">
    <source>
        <dbReference type="ARBA" id="ARBA00009789"/>
    </source>
</evidence>
<dbReference type="InterPro" id="IPR034683">
    <property type="entry name" value="IspD/TarI"/>
</dbReference>
<organism evidence="7">
    <name type="scientific">hydrothermal vent metagenome</name>
    <dbReference type="NCBI Taxonomy" id="652676"/>
    <lineage>
        <taxon>unclassified sequences</taxon>
        <taxon>metagenomes</taxon>
        <taxon>ecological metagenomes</taxon>
    </lineage>
</organism>
<gene>
    <name evidence="7" type="ORF">MNBD_NITROSPIRAE03-662</name>
</gene>